<sequence>MQQLNKKMQKRGCQIFLTPYNAHPLTGNKTTQSAMNTETAARDSEKEKAKNCLTLTEENVIYASSQQRPKGWFS</sequence>
<accession>A0ABY9ZA76</accession>
<proteinExistence type="predicted"/>
<dbReference type="Proteomes" id="UP001163184">
    <property type="component" value="Chromosome"/>
</dbReference>
<name>A0ABY9ZA76_9GAMM</name>
<reference evidence="1" key="1">
    <citation type="journal article" date="2023" name="Microbiol. Spectr.">
        <title>Whole-genome sequencing provides insights into a novel species: Providencia hangzhouensis associated with urinary tract infections.</title>
        <authorList>
            <person name="Dong X."/>
            <person name="Yu Y."/>
            <person name="Liu J."/>
            <person name="Cao D."/>
            <person name="Xiang Y."/>
            <person name="Bi K."/>
            <person name="Yuan X."/>
            <person name="Li S."/>
            <person name="Wu T."/>
            <person name="Zhang Y."/>
        </authorList>
    </citation>
    <scope>NUCLEOTIDE SEQUENCE</scope>
    <source>
        <strain evidence="1">PR-310</strain>
    </source>
</reference>
<organism evidence="1 2">
    <name type="scientific">Providencia hangzhouensis</name>
    <dbReference type="NCBI Taxonomy" id="3031799"/>
    <lineage>
        <taxon>Bacteria</taxon>
        <taxon>Pseudomonadati</taxon>
        <taxon>Pseudomonadota</taxon>
        <taxon>Gammaproteobacteria</taxon>
        <taxon>Enterobacterales</taxon>
        <taxon>Morganellaceae</taxon>
        <taxon>Providencia</taxon>
    </lineage>
</organism>
<evidence type="ECO:0000313" key="2">
    <source>
        <dbReference type="Proteomes" id="UP001163184"/>
    </source>
</evidence>
<dbReference type="RefSeq" id="WP_144140726.1">
    <property type="nucleotide sequence ID" value="NZ_CP135052.1"/>
</dbReference>
<dbReference type="GeneID" id="92273172"/>
<dbReference type="EMBL" id="CP135052">
    <property type="protein sequence ID" value="WNK24655.1"/>
    <property type="molecule type" value="Genomic_DNA"/>
</dbReference>
<evidence type="ECO:0000313" key="1">
    <source>
        <dbReference type="EMBL" id="WNK24655.1"/>
    </source>
</evidence>
<protein>
    <submittedName>
        <fullName evidence="1">Uncharacterized protein</fullName>
    </submittedName>
</protein>
<gene>
    <name evidence="1" type="ORF">PZ638_01885</name>
</gene>
<keyword evidence="2" id="KW-1185">Reference proteome</keyword>